<feature type="compositionally biased region" description="Basic and acidic residues" evidence="1">
    <location>
        <begin position="9"/>
        <end position="21"/>
    </location>
</feature>
<evidence type="ECO:0000313" key="3">
    <source>
        <dbReference type="Proteomes" id="UP001211544"/>
    </source>
</evidence>
<dbReference type="EMBL" id="CP104758">
    <property type="protein sequence ID" value="WBG90050.1"/>
    <property type="molecule type" value="Genomic_DNA"/>
</dbReference>
<dbReference type="AlphaFoldDB" id="A0AAJ5U992"/>
<proteinExistence type="predicted"/>
<reference evidence="2 3" key="1">
    <citation type="journal article" date="2022" name="J Glob Antimicrob Resist">
        <title>First complete genome of a multidrug resistant strain of the novel human pathogen Kalamiella piersonii (GABEKP28) identified in human saliva.</title>
        <authorList>
            <person name="McDonagh F."/>
            <person name="Singh N.K."/>
            <person name="Venkateswaran K."/>
            <person name="Lonappan A.M."/>
            <person name="Hallahan B."/>
            <person name="Tuohy A."/>
            <person name="Burke L."/>
            <person name="Kovarova A."/>
            <person name="Miliotis G."/>
        </authorList>
    </citation>
    <scope>NUCLEOTIDE SEQUENCE [LARGE SCALE GENOMIC DNA]</scope>
    <source>
        <strain evidence="2 3">GABEKP28</strain>
    </source>
</reference>
<feature type="region of interest" description="Disordered" evidence="1">
    <location>
        <begin position="153"/>
        <end position="195"/>
    </location>
</feature>
<feature type="region of interest" description="Disordered" evidence="1">
    <location>
        <begin position="1"/>
        <end position="21"/>
    </location>
</feature>
<name>A0AAJ5U992_9GAMM</name>
<sequence length="284" mass="32062">MSNVRSLAKAREARAPQETPKEVGKGFTLLHRKIQETDFYRKDSQAVHLWVHLIMSANYTEAAVKTEYGVIQLQRGQFITGRNTLAAETGIEPNRVQYLLKKFKKLGMIETVSPGKFTVITISKYAEYQGEIVPEDSQKIPRPKADVARIPEVFVPEDSQKIPTTNNINNKSLSNDNDMSSDDDESPRRKGTSVPYQKVLDAYNEAAGDRLPNAEKLNPKRRTAIKRLLGELKEPTVEAFGNYVHAFMASAKPFYFGENSSGWRANFDYLLRSDTLTKTREGSL</sequence>
<dbReference type="KEGG" id="kpie:N5580_13235"/>
<keyword evidence="3" id="KW-1185">Reference proteome</keyword>
<evidence type="ECO:0000313" key="2">
    <source>
        <dbReference type="EMBL" id="WBG90050.1"/>
    </source>
</evidence>
<feature type="compositionally biased region" description="Low complexity" evidence="1">
    <location>
        <begin position="166"/>
        <end position="178"/>
    </location>
</feature>
<dbReference type="Proteomes" id="UP001211544">
    <property type="component" value="Chromosome"/>
</dbReference>
<accession>A0AAJ5U992</accession>
<organism evidence="2 3">
    <name type="scientific">Pantoea piersonii</name>
    <dbReference type="NCBI Taxonomy" id="2364647"/>
    <lineage>
        <taxon>Bacteria</taxon>
        <taxon>Pseudomonadati</taxon>
        <taxon>Pseudomonadota</taxon>
        <taxon>Gammaproteobacteria</taxon>
        <taxon>Enterobacterales</taxon>
        <taxon>Erwiniaceae</taxon>
        <taxon>Pantoea</taxon>
    </lineage>
</organism>
<dbReference type="RefSeq" id="WP_269949358.1">
    <property type="nucleotide sequence ID" value="NZ_CP104758.1"/>
</dbReference>
<evidence type="ECO:0000256" key="1">
    <source>
        <dbReference type="SAM" id="MobiDB-lite"/>
    </source>
</evidence>
<protein>
    <submittedName>
        <fullName evidence="2">DNA replication protein</fullName>
    </submittedName>
</protein>
<gene>
    <name evidence="2" type="ORF">N5580_13235</name>
</gene>